<dbReference type="EMBL" id="JARRIG010000006">
    <property type="protein sequence ID" value="MFA4804940.1"/>
    <property type="molecule type" value="Genomic_DNA"/>
</dbReference>
<dbReference type="Proteomes" id="UP000070587">
    <property type="component" value="Chromosome"/>
</dbReference>
<evidence type="ECO:0000256" key="1">
    <source>
        <dbReference type="SAM" id="Phobius"/>
    </source>
</evidence>
<dbReference type="PATRIC" id="fig|1609559.3.peg.883"/>
<gene>
    <name evidence="4" type="ORF">P8X34_09410</name>
    <name evidence="3" type="ORF">TQ32_04240</name>
</gene>
<accession>A0A127B8U5</accession>
<sequence length="63" mass="7468">MEVVLDYNVVFSAFQKKGTSYLLLVALILDSTIRILVPEYFWEEFEKHEEKLLRYIKAKSGRV</sequence>
<evidence type="ECO:0000259" key="2">
    <source>
        <dbReference type="Pfam" id="PF10130"/>
    </source>
</evidence>
<reference evidence="5" key="1">
    <citation type="submission" date="2015-02" db="EMBL/GenBank/DDBJ databases">
        <title>Pyrococcus kukulkanii sp. nov., a novel hyperthermophilic archaeon isolated from a deep-sea hydrothermal vent at the Guaymas Basin.</title>
        <authorList>
            <person name="Oger P.M."/>
            <person name="Callac N."/>
            <person name="Jebbar M."/>
            <person name="Godfroy A."/>
        </authorList>
    </citation>
    <scope>NUCLEOTIDE SEQUENCE [LARGE SCALE GENOMIC DNA]</scope>
    <source>
        <strain evidence="5">NCB100</strain>
    </source>
</reference>
<dbReference type="InterPro" id="IPR002716">
    <property type="entry name" value="PIN_dom"/>
</dbReference>
<keyword evidence="1" id="KW-0812">Transmembrane</keyword>
<dbReference type="Proteomes" id="UP001571980">
    <property type="component" value="Unassembled WGS sequence"/>
</dbReference>
<protein>
    <submittedName>
        <fullName evidence="4">PIN domain-containing protein</fullName>
    </submittedName>
</protein>
<organism evidence="3 5">
    <name type="scientific">Pyrococcus kukulkanii</name>
    <dbReference type="NCBI Taxonomy" id="1609559"/>
    <lineage>
        <taxon>Archaea</taxon>
        <taxon>Methanobacteriati</taxon>
        <taxon>Methanobacteriota</taxon>
        <taxon>Thermococci</taxon>
        <taxon>Thermococcales</taxon>
        <taxon>Thermococcaceae</taxon>
        <taxon>Pyrococcus</taxon>
    </lineage>
</organism>
<keyword evidence="1" id="KW-0472">Membrane</keyword>
<feature type="domain" description="PIN" evidence="2">
    <location>
        <begin position="4"/>
        <end position="60"/>
    </location>
</feature>
<evidence type="ECO:0000313" key="5">
    <source>
        <dbReference type="Proteomes" id="UP000070587"/>
    </source>
</evidence>
<proteinExistence type="predicted"/>
<reference evidence="4 6" key="3">
    <citation type="submission" date="2023-03" db="EMBL/GenBank/DDBJ databases">
        <title>Speciation in Pyrococcus: adaptation to high temperature as a mechanism.</title>
        <authorList>
            <person name="Gu J."/>
        </authorList>
    </citation>
    <scope>NUCLEOTIDE SEQUENCE [LARGE SCALE GENOMIC DNA]</scope>
    <source>
        <strain evidence="4 6">LMOA34</strain>
    </source>
</reference>
<keyword evidence="6" id="KW-1185">Reference proteome</keyword>
<evidence type="ECO:0000313" key="6">
    <source>
        <dbReference type="Proteomes" id="UP001571980"/>
    </source>
</evidence>
<feature type="transmembrane region" description="Helical" evidence="1">
    <location>
        <begin position="20"/>
        <end position="37"/>
    </location>
</feature>
<dbReference type="RefSeq" id="WP_068321427.1">
    <property type="nucleotide sequence ID" value="NZ_CP010835.1"/>
</dbReference>
<dbReference type="STRING" id="1609559.TQ32_04240"/>
<evidence type="ECO:0000313" key="3">
    <source>
        <dbReference type="EMBL" id="AMM53781.1"/>
    </source>
</evidence>
<evidence type="ECO:0000313" key="4">
    <source>
        <dbReference type="EMBL" id="MFA4804940.1"/>
    </source>
</evidence>
<reference evidence="3 5" key="2">
    <citation type="journal article" date="2016" name="Int. J. Syst. Evol. Microbiol.">
        <title>Pyrococcus kukulkanii sp. nov., a hyperthermophilic, piezophilic archaeon isolated from a deep-sea hydrothermal vent.</title>
        <authorList>
            <person name="Callac N."/>
            <person name="Oger P."/>
            <person name="Lesongeur F."/>
            <person name="Rattray J.E."/>
            <person name="Vannier P."/>
            <person name="Michoud G."/>
            <person name="Beauverger M."/>
            <person name="Gayet N."/>
            <person name="Rouxel O."/>
            <person name="Jebbar M."/>
            <person name="Godfroy A."/>
        </authorList>
    </citation>
    <scope>NUCLEOTIDE SEQUENCE [LARGE SCALE GENOMIC DNA]</scope>
    <source>
        <strain evidence="3 5">NCB100</strain>
    </source>
</reference>
<name>A0A127B8U5_9EURY</name>
<dbReference type="GeneID" id="28491017"/>
<dbReference type="KEGG" id="pyc:TQ32_04240"/>
<dbReference type="OrthoDB" id="97388at2157"/>
<dbReference type="EMBL" id="CP010835">
    <property type="protein sequence ID" value="AMM53781.1"/>
    <property type="molecule type" value="Genomic_DNA"/>
</dbReference>
<dbReference type="Pfam" id="PF10130">
    <property type="entry name" value="PIN_2"/>
    <property type="match status" value="1"/>
</dbReference>
<keyword evidence="1" id="KW-1133">Transmembrane helix</keyword>
<dbReference type="AlphaFoldDB" id="A0A127B8U5"/>